<gene>
    <name evidence="2" type="ORF">C9994_02905</name>
</gene>
<comment type="caution">
    <text evidence="2">The sequence shown here is derived from an EMBL/GenBank/DDBJ whole genome shotgun (WGS) entry which is preliminary data.</text>
</comment>
<evidence type="ECO:0000313" key="3">
    <source>
        <dbReference type="Proteomes" id="UP000240608"/>
    </source>
</evidence>
<reference evidence="2 3" key="1">
    <citation type="submission" date="2018-03" db="EMBL/GenBank/DDBJ databases">
        <title>Cross-interface Injection: A General Nanoliter Liquid Handling Method Applied to Single Cells Genome Amplification Automated Nanoliter Liquid Handling Applied to Single Cell Multiple Displacement Amplification.</title>
        <authorList>
            <person name="Yun J."/>
            <person name="Xu P."/>
            <person name="Xu J."/>
            <person name="Dai X."/>
            <person name="Wang Y."/>
            <person name="Zheng X."/>
            <person name="Cao C."/>
            <person name="Yi Q."/>
            <person name="Zhu Y."/>
            <person name="Wang L."/>
            <person name="Dong Z."/>
            <person name="Huang Y."/>
            <person name="Huang L."/>
            <person name="Du W."/>
        </authorList>
    </citation>
    <scope>NUCLEOTIDE SEQUENCE [LARGE SCALE GENOMIC DNA]</scope>
    <source>
        <strain evidence="2 3">Z-D1-2</strain>
    </source>
</reference>
<name>A0A2T4DUB4_9BACT</name>
<evidence type="ECO:0000256" key="1">
    <source>
        <dbReference type="SAM" id="SignalP"/>
    </source>
</evidence>
<accession>A0A2T4DUB4</accession>
<dbReference type="Proteomes" id="UP000240608">
    <property type="component" value="Unassembled WGS sequence"/>
</dbReference>
<feature type="chain" id="PRO_5015612380" description="Secretion system C-terminal sorting domain-containing protein" evidence="1">
    <location>
        <begin position="20"/>
        <end position="195"/>
    </location>
</feature>
<feature type="signal peptide" evidence="1">
    <location>
        <begin position="1"/>
        <end position="19"/>
    </location>
</feature>
<proteinExistence type="predicted"/>
<sequence length="195" mass="21458">MKKLLVAACILFSSVSAIANDNEDKAVVAKFKVTTNKTDKKANLTFIPTTSEKVIVKILDEKGNVIFQESILNKEGFSRPYNLSQLNGSEYTIVVKEGNSTYEEKISIGTTELTATSNVLVATANRIDNNKIELKVLQNAANPVFVIMKDQLGNILYDATITEMVSFVQNFNIAQINGDLTFEVKSGDVLKTIEL</sequence>
<dbReference type="AlphaFoldDB" id="A0A2T4DUB4"/>
<protein>
    <recommendedName>
        <fullName evidence="4">Secretion system C-terminal sorting domain-containing protein</fullName>
    </recommendedName>
</protein>
<dbReference type="EMBL" id="PYVU01000014">
    <property type="protein sequence ID" value="PTB97415.1"/>
    <property type="molecule type" value="Genomic_DNA"/>
</dbReference>
<evidence type="ECO:0000313" key="2">
    <source>
        <dbReference type="EMBL" id="PTB97415.1"/>
    </source>
</evidence>
<organism evidence="2 3">
    <name type="scientific">Marivirga lumbricoides</name>
    <dbReference type="NCBI Taxonomy" id="1046115"/>
    <lineage>
        <taxon>Bacteria</taxon>
        <taxon>Pseudomonadati</taxon>
        <taxon>Bacteroidota</taxon>
        <taxon>Cytophagia</taxon>
        <taxon>Cytophagales</taxon>
        <taxon>Marivirgaceae</taxon>
        <taxon>Marivirga</taxon>
    </lineage>
</organism>
<evidence type="ECO:0008006" key="4">
    <source>
        <dbReference type="Google" id="ProtNLM"/>
    </source>
</evidence>
<keyword evidence="1" id="KW-0732">Signal</keyword>